<keyword evidence="7" id="KW-1185">Reference proteome</keyword>
<dbReference type="GO" id="GO:0016020">
    <property type="term" value="C:membrane"/>
    <property type="evidence" value="ECO:0007669"/>
    <property type="project" value="UniProtKB-SubCell"/>
</dbReference>
<accession>A0AA88WPX7</accession>
<keyword evidence="5" id="KW-0325">Glycoprotein</keyword>
<dbReference type="InterPro" id="IPR003406">
    <property type="entry name" value="Glyco_trans_14"/>
</dbReference>
<keyword evidence="3" id="KW-0808">Transferase</keyword>
<evidence type="ECO:0000256" key="2">
    <source>
        <dbReference type="ARBA" id="ARBA00022676"/>
    </source>
</evidence>
<evidence type="ECO:0000313" key="7">
    <source>
        <dbReference type="Proteomes" id="UP001188597"/>
    </source>
</evidence>
<evidence type="ECO:0000256" key="4">
    <source>
        <dbReference type="ARBA" id="ARBA00023136"/>
    </source>
</evidence>
<dbReference type="EMBL" id="JAVXUP010000377">
    <property type="protein sequence ID" value="KAK3029530.1"/>
    <property type="molecule type" value="Genomic_DNA"/>
</dbReference>
<dbReference type="InterPro" id="IPR044610">
    <property type="entry name" value="GLCAT14A/B/C"/>
</dbReference>
<evidence type="ECO:0000256" key="1">
    <source>
        <dbReference type="ARBA" id="ARBA00004606"/>
    </source>
</evidence>
<evidence type="ECO:0000256" key="3">
    <source>
        <dbReference type="ARBA" id="ARBA00022679"/>
    </source>
</evidence>
<dbReference type="PANTHER" id="PTHR45719:SF10">
    <property type="entry name" value="CORE-2_I-BRANCHING BETA-1,6-N-ACETYLGLUCOSAMINYLTRANSFERASE FAMILY PROTEIN"/>
    <property type="match status" value="1"/>
</dbReference>
<keyword evidence="2" id="KW-0328">Glycosyltransferase</keyword>
<evidence type="ECO:0000313" key="6">
    <source>
        <dbReference type="EMBL" id="KAK3029530.1"/>
    </source>
</evidence>
<reference evidence="6" key="1">
    <citation type="submission" date="2022-12" db="EMBL/GenBank/DDBJ databases">
        <title>Draft genome assemblies for two species of Escallonia (Escalloniales).</title>
        <authorList>
            <person name="Chanderbali A."/>
            <person name="Dervinis C."/>
            <person name="Anghel I."/>
            <person name="Soltis D."/>
            <person name="Soltis P."/>
            <person name="Zapata F."/>
        </authorList>
    </citation>
    <scope>NUCLEOTIDE SEQUENCE</scope>
    <source>
        <strain evidence="6">UCBG64.0493</strain>
        <tissue evidence="6">Leaf</tissue>
    </source>
</reference>
<protein>
    <submittedName>
        <fullName evidence="6">Uncharacterized protein</fullName>
    </submittedName>
</protein>
<dbReference type="AlphaFoldDB" id="A0AA88WPX7"/>
<organism evidence="6 7">
    <name type="scientific">Escallonia herrerae</name>
    <dbReference type="NCBI Taxonomy" id="1293975"/>
    <lineage>
        <taxon>Eukaryota</taxon>
        <taxon>Viridiplantae</taxon>
        <taxon>Streptophyta</taxon>
        <taxon>Embryophyta</taxon>
        <taxon>Tracheophyta</taxon>
        <taxon>Spermatophyta</taxon>
        <taxon>Magnoliopsida</taxon>
        <taxon>eudicotyledons</taxon>
        <taxon>Gunneridae</taxon>
        <taxon>Pentapetalae</taxon>
        <taxon>asterids</taxon>
        <taxon>campanulids</taxon>
        <taxon>Escalloniales</taxon>
        <taxon>Escalloniaceae</taxon>
        <taxon>Escallonia</taxon>
    </lineage>
</organism>
<comment type="subcellular location">
    <subcellularLocation>
        <location evidence="1">Membrane</location>
        <topology evidence="1">Single-pass type II membrane protein</topology>
    </subcellularLocation>
</comment>
<dbReference type="Pfam" id="PF02485">
    <property type="entry name" value="Branch"/>
    <property type="match status" value="1"/>
</dbReference>
<proteinExistence type="predicted"/>
<comment type="caution">
    <text evidence="6">The sequence shown here is derived from an EMBL/GenBank/DDBJ whole genome shotgun (WGS) entry which is preliminary data.</text>
</comment>
<gene>
    <name evidence="6" type="ORF">RJ639_038489</name>
</gene>
<dbReference type="Proteomes" id="UP001188597">
    <property type="component" value="Unassembled WGS sequence"/>
</dbReference>
<keyword evidence="4" id="KW-0472">Membrane</keyword>
<evidence type="ECO:0000256" key="5">
    <source>
        <dbReference type="ARBA" id="ARBA00023180"/>
    </source>
</evidence>
<sequence>MLPKQTAGQINQPALRSWVADSAAVDGSVVFFGWIWLSMLKEGGPPSAILSRKFMEFCILGTDNLPRTVLMYLANTASAQSVYFPTILCNSRQFYRTIINHSLQYSIVDNKQEPRPLSSNDFDDLMESGAAFASPFLPDDPVLGRIDQEVLSRNPGNPVPGGWCLGEPGNDTCTIWGDADVLRPGPGARRIEKHITGLLSNGTFRSRQCVPE</sequence>
<name>A0AA88WPX7_9ASTE</name>
<dbReference type="PANTHER" id="PTHR45719">
    <property type="entry name" value="GLYCOSYLTRANSFERASE"/>
    <property type="match status" value="1"/>
</dbReference>
<dbReference type="GO" id="GO:0015020">
    <property type="term" value="F:glucuronosyltransferase activity"/>
    <property type="evidence" value="ECO:0007669"/>
    <property type="project" value="InterPro"/>
</dbReference>